<evidence type="ECO:0000256" key="5">
    <source>
        <dbReference type="SAM" id="SignalP"/>
    </source>
</evidence>
<dbReference type="InterPro" id="IPR013783">
    <property type="entry name" value="Ig-like_fold"/>
</dbReference>
<dbReference type="EMBL" id="JBBVUL010000001">
    <property type="protein sequence ID" value="MEL0564391.1"/>
    <property type="molecule type" value="Genomic_DNA"/>
</dbReference>
<protein>
    <submittedName>
        <fullName evidence="7">Cell wall anchor protein</fullName>
    </submittedName>
    <submittedName>
        <fullName evidence="8">SpaA isopeptide-forming pilin-related protein</fullName>
    </submittedName>
</protein>
<dbReference type="InterPro" id="IPR041033">
    <property type="entry name" value="SpaA_PFL_dom_1"/>
</dbReference>
<reference evidence="8 10" key="2">
    <citation type="submission" date="2024-04" db="EMBL/GenBank/DDBJ databases">
        <title>Three lactobacilli isolated from voided urine samples from females with type 2 diabetes.</title>
        <authorList>
            <person name="Kula A."/>
            <person name="Stegman N."/>
            <person name="Putonti C."/>
        </authorList>
    </citation>
    <scope>NUCLEOTIDE SEQUENCE [LARGE SCALE GENOMIC DNA]</scope>
    <source>
        <strain evidence="8 10">1855</strain>
    </source>
</reference>
<keyword evidence="2" id="KW-0964">Secreted</keyword>
<feature type="domain" description="SpaA-like prealbumin fold" evidence="6">
    <location>
        <begin position="273"/>
        <end position="325"/>
    </location>
</feature>
<evidence type="ECO:0000313" key="10">
    <source>
        <dbReference type="Proteomes" id="UP001385848"/>
    </source>
</evidence>
<accession>A0A2I1XPK0</accession>
<keyword evidence="4" id="KW-1133">Transmembrane helix</keyword>
<dbReference type="PANTHER" id="PTHR36108">
    <property type="entry name" value="COLOSSIN-B-RELATED"/>
    <property type="match status" value="1"/>
</dbReference>
<organism evidence="7 9">
    <name type="scientific">Lactobacillus jensenii</name>
    <dbReference type="NCBI Taxonomy" id="109790"/>
    <lineage>
        <taxon>Bacteria</taxon>
        <taxon>Bacillati</taxon>
        <taxon>Bacillota</taxon>
        <taxon>Bacilli</taxon>
        <taxon>Lactobacillales</taxon>
        <taxon>Lactobacillaceae</taxon>
        <taxon>Lactobacillus</taxon>
    </lineage>
</organism>
<keyword evidence="4" id="KW-0472">Membrane</keyword>
<evidence type="ECO:0000256" key="2">
    <source>
        <dbReference type="ARBA" id="ARBA00022525"/>
    </source>
</evidence>
<dbReference type="PANTHER" id="PTHR36108:SF13">
    <property type="entry name" value="COLOSSIN-B-RELATED"/>
    <property type="match status" value="1"/>
</dbReference>
<feature type="chain" id="PRO_5044574354" evidence="5">
    <location>
        <begin position="34"/>
        <end position="743"/>
    </location>
</feature>
<dbReference type="Gene3D" id="2.60.40.740">
    <property type="match status" value="1"/>
</dbReference>
<comment type="caution">
    <text evidence="7">The sequence shown here is derived from an EMBL/GenBank/DDBJ whole genome shotgun (WGS) entry which is preliminary data.</text>
</comment>
<dbReference type="EMBL" id="VYWW01000025">
    <property type="protein sequence ID" value="KAA9321820.1"/>
    <property type="molecule type" value="Genomic_DNA"/>
</dbReference>
<dbReference type="Proteomes" id="UP000327236">
    <property type="component" value="Unassembled WGS sequence"/>
</dbReference>
<feature type="signal peptide" evidence="5">
    <location>
        <begin position="1"/>
        <end position="33"/>
    </location>
</feature>
<feature type="transmembrane region" description="Helical" evidence="4">
    <location>
        <begin position="716"/>
        <end position="736"/>
    </location>
</feature>
<dbReference type="Pfam" id="PF17802">
    <property type="entry name" value="SpaA"/>
    <property type="match status" value="2"/>
</dbReference>
<evidence type="ECO:0000256" key="4">
    <source>
        <dbReference type="SAM" id="Phobius"/>
    </source>
</evidence>
<evidence type="ECO:0000259" key="6">
    <source>
        <dbReference type="Pfam" id="PF17802"/>
    </source>
</evidence>
<evidence type="ECO:0000256" key="1">
    <source>
        <dbReference type="ARBA" id="ARBA00007257"/>
    </source>
</evidence>
<dbReference type="RefSeq" id="WP_006588542.1">
    <property type="nucleotide sequence ID" value="NZ_CATOUX010000011.1"/>
</dbReference>
<keyword evidence="3 5" id="KW-0732">Signal</keyword>
<evidence type="ECO:0000313" key="8">
    <source>
        <dbReference type="EMBL" id="MEL0564391.1"/>
    </source>
</evidence>
<dbReference type="Proteomes" id="UP001385848">
    <property type="component" value="Unassembled WGS sequence"/>
</dbReference>
<keyword evidence="4" id="KW-0812">Transmembrane</keyword>
<evidence type="ECO:0000313" key="9">
    <source>
        <dbReference type="Proteomes" id="UP000327236"/>
    </source>
</evidence>
<evidence type="ECO:0000313" key="7">
    <source>
        <dbReference type="EMBL" id="KAA9321820.1"/>
    </source>
</evidence>
<comment type="similarity">
    <text evidence="1">Belongs to the serine-aspartate repeat-containing protein (SDr) family.</text>
</comment>
<dbReference type="AlphaFoldDB" id="A0A2I1XPK0"/>
<name>A0A2I1XPK0_LACJE</name>
<dbReference type="Gene3D" id="2.60.40.10">
    <property type="entry name" value="Immunoglobulins"/>
    <property type="match status" value="3"/>
</dbReference>
<evidence type="ECO:0000256" key="3">
    <source>
        <dbReference type="ARBA" id="ARBA00022729"/>
    </source>
</evidence>
<reference evidence="7 9" key="1">
    <citation type="submission" date="2019-09" db="EMBL/GenBank/DDBJ databases">
        <title>Draft genome sequence assemblies of isolates from the urinary tract.</title>
        <authorList>
            <person name="Mores C.R."/>
            <person name="Putonti C."/>
            <person name="Wolfe A.J."/>
        </authorList>
    </citation>
    <scope>NUCLEOTIDE SEQUENCE [LARGE SCALE GENOMIC DNA]</scope>
    <source>
        <strain evidence="7 9">UMB246</strain>
    </source>
</reference>
<dbReference type="OrthoDB" id="3263741at2"/>
<feature type="domain" description="SpaA-like prealbumin fold" evidence="6">
    <location>
        <begin position="600"/>
        <end position="695"/>
    </location>
</feature>
<keyword evidence="10" id="KW-1185">Reference proteome</keyword>
<gene>
    <name evidence="8" type="ORF">AAC431_00430</name>
    <name evidence="7" type="ORF">F6H94_05970</name>
</gene>
<proteinExistence type="inferred from homology"/>
<sequence>MNKVIKFKHLRKTLAVGGVTLSLCGVALTNASAANVLFNHSAIVKADQVAPSTTNIEIHKTMYDKNDTSYIQNNKIRNDGTKKDTEFPAHLSHYDPNTMGKIEFTLYDITDVVNSKFNDGKGLTGFATDPSDVNAQKYRVNQITKSIQASFDKAWDDVHTMDSGKLTSELSQNEYLKGAQKVATKAIDKDGNVRFENVKAYDPSKPQKYHYYAAIETKTPQGFYMNPSEPLVFVNPYTNPNGDGFLDTTYLYPKNKVQKLKFKLNKKALYNGDNANVKELAGAKFQLYRGKPGSGTKVGGVLTADSKGELTADNLIMGDYYFVEVPSDVAGDQPDPDTTTAKAFISPVARNNSQNKLYFTIDENGIDPTKLVATVIDYGTPDLTKKLTNGVGDSQSLHRGDLAHFKSSIEVPQNIMGSGWQIGTQNGNTEQRDLAYHVFYTRDVPQEHLKDVEAVRHLVIKTANGTTLKEGTDYEVYTSSDGQFFVNYAINGISQEERATLNTLKSGKSSSEILSKMKDIKTGHVSDTVAKEAGKKLFYDYDQVVKDDAKTDTDIVNKIYLGWNDGSGNYEIDRKDKTITFGINFVKESSGFMGTGIGAQRLAGAQFVVQDLKTGKWYNGTKYDSERKAQVAQWVDSYKDVKEGILESDKDGKFSLHGFTEGDYKLREVKAPRGYQLMEETMNFHMSKDTDTQTLTNPIIVKNNEKTTMPFTGSQALLLTAGAGAITVTVLGYAGYKMKKRQA</sequence>